<gene>
    <name evidence="1" type="ORF">HGM15179_020201</name>
</gene>
<evidence type="ECO:0000313" key="2">
    <source>
        <dbReference type="Proteomes" id="UP000796761"/>
    </source>
</evidence>
<dbReference type="EMBL" id="SWJQ01002092">
    <property type="protein sequence ID" value="TRZ06907.1"/>
    <property type="molecule type" value="Genomic_DNA"/>
</dbReference>
<keyword evidence="2" id="KW-1185">Reference proteome</keyword>
<name>A0A8K1FX45_9PASS</name>
<dbReference type="Proteomes" id="UP000796761">
    <property type="component" value="Unassembled WGS sequence"/>
</dbReference>
<evidence type="ECO:0000313" key="1">
    <source>
        <dbReference type="EMBL" id="TRZ06907.1"/>
    </source>
</evidence>
<accession>A0A8K1FX45</accession>
<dbReference type="AlphaFoldDB" id="A0A8K1FX45"/>
<proteinExistence type="predicted"/>
<protein>
    <submittedName>
        <fullName evidence="1">Uncharacterized protein</fullName>
    </submittedName>
</protein>
<comment type="caution">
    <text evidence="1">The sequence shown here is derived from an EMBL/GenBank/DDBJ whole genome shotgun (WGS) entry which is preliminary data.</text>
</comment>
<reference evidence="1" key="1">
    <citation type="submission" date="2019-04" db="EMBL/GenBank/DDBJ databases">
        <title>Genome assembly of Zosterops borbonicus 15179.</title>
        <authorList>
            <person name="Leroy T."/>
            <person name="Anselmetti Y."/>
            <person name="Tilak M.-K."/>
            <person name="Nabholz B."/>
        </authorList>
    </citation>
    <scope>NUCLEOTIDE SEQUENCE</scope>
    <source>
        <strain evidence="1">HGM_15179</strain>
        <tissue evidence="1">Muscle</tissue>
    </source>
</reference>
<organism evidence="1 2">
    <name type="scientific">Zosterops borbonicus</name>
    <dbReference type="NCBI Taxonomy" id="364589"/>
    <lineage>
        <taxon>Eukaryota</taxon>
        <taxon>Metazoa</taxon>
        <taxon>Chordata</taxon>
        <taxon>Craniata</taxon>
        <taxon>Vertebrata</taxon>
        <taxon>Euteleostomi</taxon>
        <taxon>Archelosauria</taxon>
        <taxon>Archosauria</taxon>
        <taxon>Dinosauria</taxon>
        <taxon>Saurischia</taxon>
        <taxon>Theropoda</taxon>
        <taxon>Coelurosauria</taxon>
        <taxon>Aves</taxon>
        <taxon>Neognathae</taxon>
        <taxon>Neoaves</taxon>
        <taxon>Telluraves</taxon>
        <taxon>Australaves</taxon>
        <taxon>Passeriformes</taxon>
        <taxon>Sylvioidea</taxon>
        <taxon>Zosteropidae</taxon>
        <taxon>Zosterops</taxon>
    </lineage>
</organism>
<dbReference type="OrthoDB" id="9205544at2759"/>
<sequence>MTVLVSHAASAELEVKGGHWLSPQRFPKYQAIMREQDDVEVVVTNIVNPASFLSRNQGEPVYDDCLETIEATYSSHPDLKDTPFNDAKT</sequence>